<name>A0A3A4R084_9BACT</name>
<protein>
    <submittedName>
        <fullName evidence="2">Uncharacterized protein</fullName>
    </submittedName>
</protein>
<keyword evidence="1" id="KW-0812">Transmembrane</keyword>
<feature type="transmembrane region" description="Helical" evidence="1">
    <location>
        <begin position="12"/>
        <end position="35"/>
    </location>
</feature>
<feature type="transmembrane region" description="Helical" evidence="1">
    <location>
        <begin position="41"/>
        <end position="62"/>
    </location>
</feature>
<proteinExistence type="predicted"/>
<evidence type="ECO:0000313" key="3">
    <source>
        <dbReference type="Proteomes" id="UP000266426"/>
    </source>
</evidence>
<sequence>MSPYSNFPHMRGVFFSEWPGLFVTGLSMVLSAILIIFFPMILVMLLAGILLVSGFSLIYLAARMKHYEDIERDFYDR</sequence>
<dbReference type="EMBL" id="QZJZ01000048">
    <property type="protein sequence ID" value="RJP59484.1"/>
    <property type="molecule type" value="Genomic_DNA"/>
</dbReference>
<evidence type="ECO:0000313" key="2">
    <source>
        <dbReference type="EMBL" id="RJP59484.1"/>
    </source>
</evidence>
<reference evidence="2 3" key="1">
    <citation type="journal article" date="2017" name="ISME J.">
        <title>Energy and carbon metabolisms in a deep terrestrial subsurface fluid microbial community.</title>
        <authorList>
            <person name="Momper L."/>
            <person name="Jungbluth S.P."/>
            <person name="Lee M.D."/>
            <person name="Amend J.P."/>
        </authorList>
    </citation>
    <scope>NUCLEOTIDE SEQUENCE [LARGE SCALE GENOMIC DNA]</scope>
    <source>
        <strain evidence="2">SURF_26</strain>
    </source>
</reference>
<comment type="caution">
    <text evidence="2">The sequence shown here is derived from an EMBL/GenBank/DDBJ whole genome shotgun (WGS) entry which is preliminary data.</text>
</comment>
<dbReference type="Proteomes" id="UP000266426">
    <property type="component" value="Unassembled WGS sequence"/>
</dbReference>
<keyword evidence="1" id="KW-0472">Membrane</keyword>
<evidence type="ECO:0000256" key="1">
    <source>
        <dbReference type="SAM" id="Phobius"/>
    </source>
</evidence>
<accession>A0A3A4R084</accession>
<dbReference type="AlphaFoldDB" id="A0A3A4R084"/>
<organism evidence="2 3">
    <name type="scientific">Candidatus Auribacter fodinae</name>
    <dbReference type="NCBI Taxonomy" id="2093366"/>
    <lineage>
        <taxon>Bacteria</taxon>
        <taxon>Pseudomonadati</taxon>
        <taxon>Candidatus Auribacterota</taxon>
        <taxon>Candidatus Auribacteria</taxon>
        <taxon>Candidatus Auribacterales</taxon>
        <taxon>Candidatus Auribacteraceae</taxon>
        <taxon>Candidatus Auribacter</taxon>
    </lineage>
</organism>
<gene>
    <name evidence="2" type="ORF">C4541_05990</name>
</gene>
<keyword evidence="1" id="KW-1133">Transmembrane helix</keyword>